<dbReference type="Pfam" id="PF04055">
    <property type="entry name" value="Radical_SAM"/>
    <property type="match status" value="1"/>
</dbReference>
<dbReference type="Gene3D" id="3.80.30.20">
    <property type="entry name" value="tm_1862 like domain"/>
    <property type="match status" value="1"/>
</dbReference>
<comment type="similarity">
    <text evidence="1">Belongs to the anaerobic coproporphyrinogen-III oxidase family. HemW subfamily.</text>
</comment>
<dbReference type="SMART" id="SM00729">
    <property type="entry name" value="Elp3"/>
    <property type="match status" value="1"/>
</dbReference>
<dbReference type="CDD" id="cd01335">
    <property type="entry name" value="Radical_SAM"/>
    <property type="match status" value="1"/>
</dbReference>
<dbReference type="InterPro" id="IPR007197">
    <property type="entry name" value="rSAM"/>
</dbReference>
<dbReference type="InterPro" id="IPR023404">
    <property type="entry name" value="rSAM_horseshoe"/>
</dbReference>
<dbReference type="GO" id="GO:0006779">
    <property type="term" value="P:porphyrin-containing compound biosynthetic process"/>
    <property type="evidence" value="ECO:0007669"/>
    <property type="project" value="InterPro"/>
</dbReference>
<keyword evidence="2" id="KW-0949">S-adenosyl-L-methionine</keyword>
<keyword evidence="5" id="KW-1185">Reference proteome</keyword>
<dbReference type="SFLD" id="SFLDG01065">
    <property type="entry name" value="anaerobic_coproporphyrinogen-I"/>
    <property type="match status" value="1"/>
</dbReference>
<dbReference type="SUPFAM" id="SSF102114">
    <property type="entry name" value="Radical SAM enzymes"/>
    <property type="match status" value="1"/>
</dbReference>
<dbReference type="EMBL" id="JAGKSB010000001">
    <property type="protein sequence ID" value="MBP3942121.1"/>
    <property type="molecule type" value="Genomic_DNA"/>
</dbReference>
<keyword evidence="2" id="KW-0349">Heme</keyword>
<dbReference type="InterPro" id="IPR034505">
    <property type="entry name" value="Coproporphyrinogen-III_oxidase"/>
</dbReference>
<dbReference type="PANTHER" id="PTHR13932:SF5">
    <property type="entry name" value="RADICAL S-ADENOSYL METHIONINE DOMAIN-CONTAINING PROTEIN 1, MITOCHONDRIAL"/>
    <property type="match status" value="1"/>
</dbReference>
<comment type="subcellular location">
    <subcellularLocation>
        <location evidence="2">Cytoplasm</location>
    </subcellularLocation>
</comment>
<dbReference type="RefSeq" id="WP_353545603.1">
    <property type="nucleotide sequence ID" value="NZ_JAGKSB010000001.1"/>
</dbReference>
<proteinExistence type="inferred from homology"/>
<dbReference type="InterPro" id="IPR010723">
    <property type="entry name" value="HemN_C"/>
</dbReference>
<keyword evidence="2" id="KW-0143">Chaperone</keyword>
<keyword evidence="2" id="KW-0408">Iron</keyword>
<keyword evidence="2" id="KW-0479">Metal-binding</keyword>
<gene>
    <name evidence="4" type="primary">hemW</name>
    <name evidence="4" type="ORF">J5U18_00830</name>
</gene>
<evidence type="ECO:0000259" key="3">
    <source>
        <dbReference type="PROSITE" id="PS51918"/>
    </source>
</evidence>
<dbReference type="GO" id="GO:0005737">
    <property type="term" value="C:cytoplasm"/>
    <property type="evidence" value="ECO:0007669"/>
    <property type="project" value="UniProtKB-SubCell"/>
</dbReference>
<name>A0A8T4HBF2_9SPHI</name>
<sequence>MPSIYFHIPFCKQACHYCDFHFSTSLKYKAEMLEAMKQELQLRSPYLASKEVTSIYFGGGTPSILEADDIARLIGEVGKHFEIQKDAEITLEANPDDLSAAKVQALRGTAINRFSIGIQSFFEEDLRWMNRAHNAMEADAAIKRVQDAGFEHITADLIYGYPLLTDEKWKANIAQMLSMDIPHISAYSMTVEPQTALDHFIKKGKSPKMNEDQSAAQFEILTEQLLANGFEHYEISNFAKPGMYAKHNSSYWKGDRYLGIGPSAHSFNGRQRDWNIANNAKYIQGIQAGKPEMEQEELTTENRINEYIMTSLRTMWGLDLDYLAKEFDSSIATKLQQEITPFLENGELQQQGAIVTLSTKGKLVADHIASELFIVL</sequence>
<dbReference type="PROSITE" id="PS51918">
    <property type="entry name" value="RADICAL_SAM"/>
    <property type="match status" value="1"/>
</dbReference>
<keyword evidence="2" id="KW-0963">Cytoplasm</keyword>
<dbReference type="AlphaFoldDB" id="A0A8T4HBF2"/>
<dbReference type="Proteomes" id="UP000679691">
    <property type="component" value="Unassembled WGS sequence"/>
</dbReference>
<dbReference type="PANTHER" id="PTHR13932">
    <property type="entry name" value="COPROPORPHYRINIGEN III OXIDASE"/>
    <property type="match status" value="1"/>
</dbReference>
<dbReference type="InterPro" id="IPR006638">
    <property type="entry name" value="Elp3/MiaA/NifB-like_rSAM"/>
</dbReference>
<reference evidence="4" key="1">
    <citation type="submission" date="2021-03" db="EMBL/GenBank/DDBJ databases">
        <authorList>
            <person name="Lu T."/>
            <person name="Wang Q."/>
            <person name="Han X."/>
        </authorList>
    </citation>
    <scope>NUCLEOTIDE SEQUENCE</scope>
    <source>
        <strain evidence="4">WQ 2009</strain>
    </source>
</reference>
<dbReference type="SFLD" id="SFLDF00562">
    <property type="entry name" value="HemN-like__clustered_with_heat"/>
    <property type="match status" value="1"/>
</dbReference>
<dbReference type="SFLD" id="SFLDS00029">
    <property type="entry name" value="Radical_SAM"/>
    <property type="match status" value="1"/>
</dbReference>
<dbReference type="Pfam" id="PF06969">
    <property type="entry name" value="HemN_C"/>
    <property type="match status" value="1"/>
</dbReference>
<protein>
    <recommendedName>
        <fullName evidence="2">Heme chaperone HemW</fullName>
    </recommendedName>
</protein>
<organism evidence="4 5">
    <name type="scientific">Rhinopithecimicrobium faecis</name>
    <dbReference type="NCBI Taxonomy" id="2820698"/>
    <lineage>
        <taxon>Bacteria</taxon>
        <taxon>Pseudomonadati</taxon>
        <taxon>Bacteroidota</taxon>
        <taxon>Sphingobacteriia</taxon>
        <taxon>Sphingobacteriales</taxon>
        <taxon>Sphingobacteriaceae</taxon>
        <taxon>Rhinopithecimicrobium</taxon>
    </lineage>
</organism>
<feature type="domain" description="Radical SAM core" evidence="3">
    <location>
        <begin position="1"/>
        <end position="231"/>
    </location>
</feature>
<accession>A0A8T4HBF2</accession>
<dbReference type="InterPro" id="IPR058240">
    <property type="entry name" value="rSAM_sf"/>
</dbReference>
<evidence type="ECO:0000256" key="2">
    <source>
        <dbReference type="RuleBase" id="RU364116"/>
    </source>
</evidence>
<dbReference type="GO" id="GO:0051539">
    <property type="term" value="F:4 iron, 4 sulfur cluster binding"/>
    <property type="evidence" value="ECO:0007669"/>
    <property type="project" value="UniProtKB-UniRule"/>
</dbReference>
<dbReference type="GO" id="GO:0004109">
    <property type="term" value="F:coproporphyrinogen oxidase activity"/>
    <property type="evidence" value="ECO:0007669"/>
    <property type="project" value="InterPro"/>
</dbReference>
<evidence type="ECO:0000256" key="1">
    <source>
        <dbReference type="ARBA" id="ARBA00006100"/>
    </source>
</evidence>
<dbReference type="SFLD" id="SFLDF00288">
    <property type="entry name" value="HemN-like__clustered_with_nucl"/>
    <property type="match status" value="1"/>
</dbReference>
<dbReference type="InterPro" id="IPR004559">
    <property type="entry name" value="HemW-like"/>
</dbReference>
<comment type="caution">
    <text evidence="4">The sequence shown here is derived from an EMBL/GenBank/DDBJ whole genome shotgun (WGS) entry which is preliminary data.</text>
</comment>
<dbReference type="NCBIfam" id="TIGR00539">
    <property type="entry name" value="hemN_rel"/>
    <property type="match status" value="1"/>
</dbReference>
<dbReference type="GO" id="GO:0046872">
    <property type="term" value="F:metal ion binding"/>
    <property type="evidence" value="ECO:0007669"/>
    <property type="project" value="UniProtKB-UniRule"/>
</dbReference>
<evidence type="ECO:0000313" key="5">
    <source>
        <dbReference type="Proteomes" id="UP000679691"/>
    </source>
</evidence>
<keyword evidence="2" id="KW-0004">4Fe-4S</keyword>
<comment type="function">
    <text evidence="2">Probably acts as a heme chaperone, transferring heme to an unknown acceptor. Binds one molecule of heme per monomer, possibly covalently. Binds 1 [4Fe-4S] cluster. The cluster is coordinated with 3 cysteines and an exchangeable S-adenosyl-L-methionine.</text>
</comment>
<evidence type="ECO:0000313" key="4">
    <source>
        <dbReference type="EMBL" id="MBP3942121.1"/>
    </source>
</evidence>
<keyword evidence="2" id="KW-0411">Iron-sulfur</keyword>